<evidence type="ECO:0000256" key="1">
    <source>
        <dbReference type="SAM" id="Phobius"/>
    </source>
</evidence>
<reference evidence="2 3" key="1">
    <citation type="submission" date="2020-08" db="EMBL/GenBank/DDBJ databases">
        <title>Genome public.</title>
        <authorList>
            <person name="Liu C."/>
            <person name="Sun Q."/>
        </authorList>
    </citation>
    <scope>NUCLEOTIDE SEQUENCE [LARGE SCALE GENOMIC DNA]</scope>
    <source>
        <strain evidence="2 3">NSJ-10</strain>
    </source>
</reference>
<keyword evidence="1" id="KW-0812">Transmembrane</keyword>
<dbReference type="RefSeq" id="WP_117807254.1">
    <property type="nucleotide sequence ID" value="NZ_JACOOX010000004.1"/>
</dbReference>
<evidence type="ECO:0000313" key="2">
    <source>
        <dbReference type="EMBL" id="MBC5662994.1"/>
    </source>
</evidence>
<feature type="transmembrane region" description="Helical" evidence="1">
    <location>
        <begin position="48"/>
        <end position="71"/>
    </location>
</feature>
<comment type="caution">
    <text evidence="2">The sequence shown here is derived from an EMBL/GenBank/DDBJ whole genome shotgun (WGS) entry which is preliminary data.</text>
</comment>
<feature type="transmembrane region" description="Helical" evidence="1">
    <location>
        <begin position="78"/>
        <end position="99"/>
    </location>
</feature>
<organism evidence="2 3">
    <name type="scientific">Coprococcus hominis</name>
    <name type="common">ex Liu et al. 2022</name>
    <dbReference type="NCBI Taxonomy" id="2763039"/>
    <lineage>
        <taxon>Bacteria</taxon>
        <taxon>Bacillati</taxon>
        <taxon>Bacillota</taxon>
        <taxon>Clostridia</taxon>
        <taxon>Lachnospirales</taxon>
        <taxon>Lachnospiraceae</taxon>
        <taxon>Coprococcus</taxon>
    </lineage>
</organism>
<evidence type="ECO:0000313" key="3">
    <source>
        <dbReference type="Proteomes" id="UP000615234"/>
    </source>
</evidence>
<dbReference type="EMBL" id="JACOOX010000004">
    <property type="protein sequence ID" value="MBC5662994.1"/>
    <property type="molecule type" value="Genomic_DNA"/>
</dbReference>
<protein>
    <submittedName>
        <fullName evidence="2">Uncharacterized protein</fullName>
    </submittedName>
</protein>
<keyword evidence="3" id="KW-1185">Reference proteome</keyword>
<keyword evidence="1" id="KW-0472">Membrane</keyword>
<keyword evidence="1" id="KW-1133">Transmembrane helix</keyword>
<accession>A0A8I0DU17</accession>
<dbReference type="Proteomes" id="UP000615234">
    <property type="component" value="Unassembled WGS sequence"/>
</dbReference>
<name>A0A8I0DU17_9FIRM</name>
<proteinExistence type="predicted"/>
<dbReference type="AlphaFoldDB" id="A0A8I0DU17"/>
<sequence>MNNVIKKICLVILGLLQGTLGSYLALLGWAFAFPETSPGTKDYVEDMSFVPFGYFIMFAWLAIMITAMILLRKNKANFLSFILPWFMGLVACLVAVFVIL</sequence>
<gene>
    <name evidence="2" type="ORF">H8S09_08825</name>
</gene>